<feature type="transmembrane region" description="Helical" evidence="1">
    <location>
        <begin position="7"/>
        <end position="24"/>
    </location>
</feature>
<dbReference type="InterPro" id="IPR000866">
    <property type="entry name" value="AhpC/TSA"/>
</dbReference>
<dbReference type="GO" id="GO:0016491">
    <property type="term" value="F:oxidoreductase activity"/>
    <property type="evidence" value="ECO:0007669"/>
    <property type="project" value="InterPro"/>
</dbReference>
<dbReference type="EMBL" id="JAKVTV010000005">
    <property type="protein sequence ID" value="MCH4824389.1"/>
    <property type="molecule type" value="Genomic_DNA"/>
</dbReference>
<dbReference type="PROSITE" id="PS51352">
    <property type="entry name" value="THIOREDOXIN_2"/>
    <property type="match status" value="1"/>
</dbReference>
<dbReference type="RefSeq" id="WP_240714551.1">
    <property type="nucleotide sequence ID" value="NZ_JAKVTV010000005.1"/>
</dbReference>
<dbReference type="SUPFAM" id="SSF52833">
    <property type="entry name" value="Thioredoxin-like"/>
    <property type="match status" value="1"/>
</dbReference>
<sequence>MKYQIKYSGYILALAAMSFIFIHGCKEKGSSSKDKMIVEAPGEDKNGAWPKPQSAMNGIDIYKNFEDIEPIFNLENDTTYIINFWATWCKPCIKELPYFNEVDSLFNNREVKVILVSLDFPDKIESQLIPFVKKNQLRPKVVVLLDGNYNKWIDKVSPEWTGAIPATYIYNGKQNRLIGSSFENTEEIIAVLEPFL</sequence>
<accession>A0A9X1V559</accession>
<protein>
    <submittedName>
        <fullName evidence="3">TlpA family protein disulfide reductase</fullName>
    </submittedName>
</protein>
<dbReference type="Gene3D" id="3.40.30.10">
    <property type="entry name" value="Glutaredoxin"/>
    <property type="match status" value="1"/>
</dbReference>
<dbReference type="GO" id="GO:0016209">
    <property type="term" value="F:antioxidant activity"/>
    <property type="evidence" value="ECO:0007669"/>
    <property type="project" value="InterPro"/>
</dbReference>
<dbReference type="InterPro" id="IPR013766">
    <property type="entry name" value="Thioredoxin_domain"/>
</dbReference>
<proteinExistence type="predicted"/>
<dbReference type="CDD" id="cd02966">
    <property type="entry name" value="TlpA_like_family"/>
    <property type="match status" value="1"/>
</dbReference>
<gene>
    <name evidence="3" type="ORF">ML462_14545</name>
</gene>
<feature type="domain" description="Thioredoxin" evidence="2">
    <location>
        <begin position="30"/>
        <end position="196"/>
    </location>
</feature>
<reference evidence="3" key="1">
    <citation type="submission" date="2022-03" db="EMBL/GenBank/DDBJ databases">
        <title>Gramella crocea sp. nov., isolated from activated sludge of a seafood processing plant.</title>
        <authorList>
            <person name="Zhang X."/>
        </authorList>
    </citation>
    <scope>NUCLEOTIDE SEQUENCE</scope>
    <source>
        <strain evidence="3">YJ019</strain>
    </source>
</reference>
<evidence type="ECO:0000313" key="3">
    <source>
        <dbReference type="EMBL" id="MCH4824389.1"/>
    </source>
</evidence>
<keyword evidence="1" id="KW-1133">Transmembrane helix</keyword>
<dbReference type="InterPro" id="IPR036249">
    <property type="entry name" value="Thioredoxin-like_sf"/>
</dbReference>
<keyword evidence="4" id="KW-1185">Reference proteome</keyword>
<organism evidence="3 4">
    <name type="scientific">Christiangramia lutea</name>
    <dbReference type="NCBI Taxonomy" id="1607951"/>
    <lineage>
        <taxon>Bacteria</taxon>
        <taxon>Pseudomonadati</taxon>
        <taxon>Bacteroidota</taxon>
        <taxon>Flavobacteriia</taxon>
        <taxon>Flavobacteriales</taxon>
        <taxon>Flavobacteriaceae</taxon>
        <taxon>Christiangramia</taxon>
    </lineage>
</organism>
<dbReference type="Proteomes" id="UP001139226">
    <property type="component" value="Unassembled WGS sequence"/>
</dbReference>
<dbReference type="InterPro" id="IPR050553">
    <property type="entry name" value="Thioredoxin_ResA/DsbE_sf"/>
</dbReference>
<dbReference type="PANTHER" id="PTHR42852:SF17">
    <property type="entry name" value="THIOREDOXIN-LIKE PROTEIN HI_1115"/>
    <property type="match status" value="1"/>
</dbReference>
<dbReference type="Pfam" id="PF00578">
    <property type="entry name" value="AhpC-TSA"/>
    <property type="match status" value="1"/>
</dbReference>
<evidence type="ECO:0000256" key="1">
    <source>
        <dbReference type="SAM" id="Phobius"/>
    </source>
</evidence>
<comment type="caution">
    <text evidence="3">The sequence shown here is derived from an EMBL/GenBank/DDBJ whole genome shotgun (WGS) entry which is preliminary data.</text>
</comment>
<evidence type="ECO:0000313" key="4">
    <source>
        <dbReference type="Proteomes" id="UP001139226"/>
    </source>
</evidence>
<keyword evidence="1" id="KW-0472">Membrane</keyword>
<dbReference type="PANTHER" id="PTHR42852">
    <property type="entry name" value="THIOL:DISULFIDE INTERCHANGE PROTEIN DSBE"/>
    <property type="match status" value="1"/>
</dbReference>
<evidence type="ECO:0000259" key="2">
    <source>
        <dbReference type="PROSITE" id="PS51352"/>
    </source>
</evidence>
<dbReference type="AlphaFoldDB" id="A0A9X1V559"/>
<name>A0A9X1V559_9FLAO</name>
<keyword evidence="1" id="KW-0812">Transmembrane</keyword>